<dbReference type="InterPro" id="IPR011811">
    <property type="entry name" value="Peptidase_S51_cyanophycinase"/>
</dbReference>
<dbReference type="RefSeq" id="WP_148065279.1">
    <property type="nucleotide sequence ID" value="NZ_VRYZ01000007.1"/>
</dbReference>
<sequence>MSRLIAALVLAAGLAWPATGVQAAGGSLVIVGGALRDDNRAVYAAFVERLLPTGPVLVIPAASGQPARASAALLATLQTHGVAPERLHVFPLAMLDDSSTGDVDESQWQRNAWQQALVAGVRDAAGIWFTGGDQMRIVSLLRDEQSLESPLLKLLRQRLAAGAVIGGSSAGAAIMSADMITGGDSFRALTQPLAEHYTAIEEQDSGRLSMARGLGFFPFGLIDQHFDRKARLGRLVRAMQASDSKRAYGIDEDTALIVDLDREWATVAGSGAVTLLDASAARFTESGDEVADGLVLGVAHTGVELNLESHALAGDLGAPTTADPYYGYLPPGGGGMALANPRLEQALGYDLLDNSSTLELQRHSTDGSGQHLVYRFRQAAGSQAYWHRGLQTYAVEGVDFSIVRQRH</sequence>
<evidence type="ECO:0000256" key="4">
    <source>
        <dbReference type="ARBA" id="ARBA00013115"/>
    </source>
</evidence>
<evidence type="ECO:0000256" key="1">
    <source>
        <dbReference type="ARBA" id="ARBA00001092"/>
    </source>
</evidence>
<dbReference type="GO" id="GO:0008236">
    <property type="term" value="F:serine-type peptidase activity"/>
    <property type="evidence" value="ECO:0007669"/>
    <property type="project" value="UniProtKB-KW"/>
</dbReference>
<keyword evidence="7 10" id="KW-0378">Hydrolase</keyword>
<dbReference type="InterPro" id="IPR029062">
    <property type="entry name" value="Class_I_gatase-like"/>
</dbReference>
<proteinExistence type="inferred from homology"/>
<gene>
    <name evidence="10" type="ORF">FVW59_15545</name>
</gene>
<keyword evidence="11" id="KW-1185">Reference proteome</keyword>
<evidence type="ECO:0000256" key="7">
    <source>
        <dbReference type="ARBA" id="ARBA00022801"/>
    </source>
</evidence>
<keyword evidence="8" id="KW-0720">Serine protease</keyword>
<feature type="chain" id="PRO_5022840588" description="Cyanophycinase" evidence="9">
    <location>
        <begin position="24"/>
        <end position="407"/>
    </location>
</feature>
<evidence type="ECO:0000256" key="6">
    <source>
        <dbReference type="ARBA" id="ARBA00022670"/>
    </source>
</evidence>
<dbReference type="EMBL" id="VRYZ01000007">
    <property type="protein sequence ID" value="TXS90017.1"/>
    <property type="molecule type" value="Genomic_DNA"/>
</dbReference>
<dbReference type="OrthoDB" id="9799980at2"/>
<dbReference type="GO" id="GO:0006508">
    <property type="term" value="P:proteolysis"/>
    <property type="evidence" value="ECO:0007669"/>
    <property type="project" value="UniProtKB-KW"/>
</dbReference>
<evidence type="ECO:0000256" key="9">
    <source>
        <dbReference type="SAM" id="SignalP"/>
    </source>
</evidence>
<dbReference type="Pfam" id="PF03575">
    <property type="entry name" value="Peptidase_S51"/>
    <property type="match status" value="1"/>
</dbReference>
<evidence type="ECO:0000256" key="8">
    <source>
        <dbReference type="ARBA" id="ARBA00022825"/>
    </source>
</evidence>
<comment type="catalytic activity">
    <reaction evidence="1">
        <text>[L-4-(L-arginin-2-N-yl)aspartate](n) + H2O = [L-4-(L-arginin-2-N-yl)aspartate](n-1) + L-4-(L-arginin-2-N-yl)aspartate</text>
        <dbReference type="Rhea" id="RHEA:12845"/>
        <dbReference type="Rhea" id="RHEA-COMP:13728"/>
        <dbReference type="Rhea" id="RHEA-COMP:13734"/>
        <dbReference type="ChEBI" id="CHEBI:15377"/>
        <dbReference type="ChEBI" id="CHEBI:137986"/>
        <dbReference type="ChEBI" id="CHEBI:137991"/>
        <dbReference type="EC" id="3.4.15.6"/>
    </reaction>
</comment>
<dbReference type="EC" id="3.4.15.6" evidence="4"/>
<comment type="similarity">
    <text evidence="3">Belongs to the peptidase S51 family.</text>
</comment>
<evidence type="ECO:0000313" key="11">
    <source>
        <dbReference type="Proteomes" id="UP000321933"/>
    </source>
</evidence>
<reference evidence="10 11" key="1">
    <citation type="submission" date="2019-08" db="EMBL/GenBank/DDBJ databases">
        <title>Parahaliea maris sp. nov., isolated from the surface seawater.</title>
        <authorList>
            <person name="Liu Y."/>
        </authorList>
    </citation>
    <scope>NUCLEOTIDE SEQUENCE [LARGE SCALE GENOMIC DNA]</scope>
    <source>
        <strain evidence="10 11">S2-26</strain>
    </source>
</reference>
<keyword evidence="9" id="KW-0732">Signal</keyword>
<dbReference type="InterPro" id="IPR005320">
    <property type="entry name" value="Peptidase_S51"/>
</dbReference>
<dbReference type="GO" id="GO:0004180">
    <property type="term" value="F:carboxypeptidase activity"/>
    <property type="evidence" value="ECO:0007669"/>
    <property type="project" value="UniProtKB-KW"/>
</dbReference>
<dbReference type="Proteomes" id="UP000321933">
    <property type="component" value="Unassembled WGS sequence"/>
</dbReference>
<comment type="caution">
    <text evidence="10">The sequence shown here is derived from an EMBL/GenBank/DDBJ whole genome shotgun (WGS) entry which is preliminary data.</text>
</comment>
<keyword evidence="10" id="KW-0121">Carboxypeptidase</keyword>
<dbReference type="PANTHER" id="PTHR36175">
    <property type="entry name" value="CYANOPHYCINASE"/>
    <property type="match status" value="1"/>
</dbReference>
<evidence type="ECO:0000256" key="2">
    <source>
        <dbReference type="ARBA" id="ARBA00002039"/>
    </source>
</evidence>
<keyword evidence="6" id="KW-0645">Protease</keyword>
<dbReference type="AlphaFoldDB" id="A0A5C8ZR91"/>
<dbReference type="GO" id="GO:0008241">
    <property type="term" value="F:peptidyl-dipeptidase activity"/>
    <property type="evidence" value="ECO:0007669"/>
    <property type="project" value="UniProtKB-EC"/>
</dbReference>
<evidence type="ECO:0000256" key="5">
    <source>
        <dbReference type="ARBA" id="ARBA00015719"/>
    </source>
</evidence>
<dbReference type="CDD" id="cd03145">
    <property type="entry name" value="GAT1_cyanophycinase"/>
    <property type="match status" value="1"/>
</dbReference>
<dbReference type="Gene3D" id="3.40.50.880">
    <property type="match status" value="1"/>
</dbReference>
<evidence type="ECO:0000313" key="10">
    <source>
        <dbReference type="EMBL" id="TXS90017.1"/>
    </source>
</evidence>
<accession>A0A5C8ZR91</accession>
<feature type="signal peptide" evidence="9">
    <location>
        <begin position="1"/>
        <end position="23"/>
    </location>
</feature>
<comment type="function">
    <text evidence="2">Exopeptidase that catalyzes the hydrolytic cleavage of multi-L-arginyl-poly-L-aspartic acid (cyanophycin; a water-insoluble reserve polymer) into aspartate-arginine dipeptides.</text>
</comment>
<protein>
    <recommendedName>
        <fullName evidence="5">Cyanophycinase</fullName>
        <ecNumber evidence="4">3.4.15.6</ecNumber>
    </recommendedName>
</protein>
<name>A0A5C8ZR91_9GAMM</name>
<evidence type="ECO:0000256" key="3">
    <source>
        <dbReference type="ARBA" id="ARBA00006534"/>
    </source>
</evidence>
<dbReference type="SUPFAM" id="SSF52317">
    <property type="entry name" value="Class I glutamine amidotransferase-like"/>
    <property type="match status" value="1"/>
</dbReference>
<organism evidence="10 11">
    <name type="scientific">Parahaliea aestuarii</name>
    <dbReference type="NCBI Taxonomy" id="1852021"/>
    <lineage>
        <taxon>Bacteria</taxon>
        <taxon>Pseudomonadati</taxon>
        <taxon>Pseudomonadota</taxon>
        <taxon>Gammaproteobacteria</taxon>
        <taxon>Cellvibrionales</taxon>
        <taxon>Halieaceae</taxon>
        <taxon>Parahaliea</taxon>
    </lineage>
</organism>
<dbReference type="NCBIfam" id="TIGR02069">
    <property type="entry name" value="cyanophycinase"/>
    <property type="match status" value="1"/>
</dbReference>
<dbReference type="PANTHER" id="PTHR36175:SF1">
    <property type="entry name" value="CYANOPHYCINASE"/>
    <property type="match status" value="1"/>
</dbReference>